<dbReference type="Pfam" id="PF01926">
    <property type="entry name" value="MMR_HSR1"/>
    <property type="match status" value="1"/>
</dbReference>
<dbReference type="HAMAP" id="MF_00900">
    <property type="entry name" value="GTPase_HflX"/>
    <property type="match status" value="1"/>
</dbReference>
<dbReference type="PRINTS" id="PR00326">
    <property type="entry name" value="GTP1OBG"/>
</dbReference>
<sequence length="464" mass="51564">MASSGSISTYCRPTRARMQKDLADKPRYAIAASVQLPNVSDAEFEASLAELRELAKTLGYQVVHTFVQKRGGFDTTGYLGVGKRQEIRDFVSAQAGFDAAPNATVPRTGEIEALLVDHEISPSQARNLELETGCEVMDRTMVILEIFHRNARSRAAKAQVEIARLGYMAPRLREAAKLAGPQGRQRSGVGGRGAGESHTELDRRKIRDRIAELQLEIVAMEAERKTQRARRQGRQSLANVALVGYTNAGKSTLMRALTGSEVLVANKLFATLDTTVRTLYPESVPRVLVSDTVGFIKNLPHGLVASFKSTLDEALDAALLLHVIDASDPGFERQLEVTDKVLEEIDAQDIPRIRVFNKIDHVGDAEAQAECEAALRAKYPDCIVMSARRPDEVAKLRQTIVAFFQRDLVEAELLLPWSAQQLRKEIYANCQVLEERAEDEGAVFRLRGERDVVERLRERFLLVD</sequence>
<dbReference type="GO" id="GO:0043022">
    <property type="term" value="F:ribosome binding"/>
    <property type="evidence" value="ECO:0007669"/>
    <property type="project" value="TreeGrafter"/>
</dbReference>
<dbReference type="Proteomes" id="UP000002588">
    <property type="component" value="Chromosome"/>
</dbReference>
<dbReference type="Gene3D" id="3.40.50.300">
    <property type="entry name" value="P-loop containing nucleotide triphosphate hydrolases"/>
    <property type="match status" value="1"/>
</dbReference>
<evidence type="ECO:0000256" key="9">
    <source>
        <dbReference type="SAM" id="MobiDB-lite"/>
    </source>
</evidence>
<dbReference type="eggNOG" id="COG2262">
    <property type="taxonomic scope" value="Bacteria"/>
</dbReference>
<dbReference type="NCBIfam" id="TIGR03156">
    <property type="entry name" value="GTP_HflX"/>
    <property type="match status" value="1"/>
</dbReference>
<keyword evidence="1 7" id="KW-0479">Metal-binding</keyword>
<comment type="subcellular location">
    <subcellularLocation>
        <location evidence="5">Cytoplasm</location>
    </subcellularLocation>
    <text evidence="5">May associate with membranes.</text>
</comment>
<dbReference type="PROSITE" id="PS51705">
    <property type="entry name" value="G_HFLX"/>
    <property type="match status" value="1"/>
</dbReference>
<feature type="domain" description="Hflx-type G" evidence="10">
    <location>
        <begin position="238"/>
        <end position="408"/>
    </location>
</feature>
<feature type="binding site" evidence="7">
    <location>
        <position position="271"/>
    </location>
    <ligand>
        <name>Mg(2+)</name>
        <dbReference type="ChEBI" id="CHEBI:18420"/>
    </ligand>
</feature>
<name>A1K539_AZOSB</name>
<dbReference type="Pfam" id="PF13167">
    <property type="entry name" value="GTP-bdg_N"/>
    <property type="match status" value="1"/>
</dbReference>
<organism evidence="11 12">
    <name type="scientific">Azoarcus sp. (strain BH72)</name>
    <dbReference type="NCBI Taxonomy" id="418699"/>
    <lineage>
        <taxon>Bacteria</taxon>
        <taxon>Pseudomonadati</taxon>
        <taxon>Pseudomonadota</taxon>
        <taxon>Betaproteobacteria</taxon>
        <taxon>Rhodocyclales</taxon>
        <taxon>Zoogloeaceae</taxon>
        <taxon>Azoarcus</taxon>
    </lineage>
</organism>
<dbReference type="InterPro" id="IPR032305">
    <property type="entry name" value="GTP-bd_M"/>
</dbReference>
<keyword evidence="8" id="KW-0175">Coiled coil</keyword>
<keyword evidence="12" id="KW-1185">Reference proteome</keyword>
<evidence type="ECO:0000259" key="10">
    <source>
        <dbReference type="PROSITE" id="PS51705"/>
    </source>
</evidence>
<protein>
    <recommendedName>
        <fullName evidence="5">GTPase HflX</fullName>
    </recommendedName>
    <alternativeName>
        <fullName evidence="5">GTP-binding protein HflX</fullName>
    </alternativeName>
</protein>
<dbReference type="InterPro" id="IPR006073">
    <property type="entry name" value="GTP-bd"/>
</dbReference>
<dbReference type="AlphaFoldDB" id="A1K539"/>
<dbReference type="EMBL" id="AM406670">
    <property type="protein sequence ID" value="CAL93944.1"/>
    <property type="molecule type" value="Genomic_DNA"/>
</dbReference>
<feature type="region of interest" description="Disordered" evidence="9">
    <location>
        <begin position="177"/>
        <end position="203"/>
    </location>
</feature>
<evidence type="ECO:0000256" key="4">
    <source>
        <dbReference type="ARBA" id="ARBA00023134"/>
    </source>
</evidence>
<dbReference type="InterPro" id="IPR027417">
    <property type="entry name" value="P-loop_NTPase"/>
</dbReference>
<keyword evidence="11" id="KW-0378">Hydrolase</keyword>
<dbReference type="Pfam" id="PF16360">
    <property type="entry name" value="GTP-bdg_M"/>
    <property type="match status" value="1"/>
</dbReference>
<feature type="binding site" evidence="6">
    <location>
        <begin position="244"/>
        <end position="251"/>
    </location>
    <ligand>
        <name>GTP</name>
        <dbReference type="ChEBI" id="CHEBI:37565"/>
    </ligand>
</feature>
<accession>A1K539</accession>
<dbReference type="GO" id="GO:0005525">
    <property type="term" value="F:GTP binding"/>
    <property type="evidence" value="ECO:0007669"/>
    <property type="project" value="UniProtKB-UniRule"/>
</dbReference>
<dbReference type="Gene3D" id="3.40.50.11060">
    <property type="entry name" value="GTPase HflX, N-terminal domain"/>
    <property type="match status" value="1"/>
</dbReference>
<proteinExistence type="inferred from homology"/>
<dbReference type="Gene3D" id="6.10.250.2860">
    <property type="match status" value="1"/>
</dbReference>
<comment type="function">
    <text evidence="5">GTPase that associates with the 50S ribosomal subunit and may have a role during protein synthesis or ribosome biogenesis.</text>
</comment>
<dbReference type="STRING" id="62928.azo1327"/>
<comment type="similarity">
    <text evidence="5">Belongs to the TRAFAC class OBG-HflX-like GTPase superfamily. HflX GTPase family.</text>
</comment>
<evidence type="ECO:0000256" key="8">
    <source>
        <dbReference type="SAM" id="Coils"/>
    </source>
</evidence>
<evidence type="ECO:0000313" key="11">
    <source>
        <dbReference type="EMBL" id="CAL93944.1"/>
    </source>
</evidence>
<evidence type="ECO:0000313" key="12">
    <source>
        <dbReference type="Proteomes" id="UP000002588"/>
    </source>
</evidence>
<evidence type="ECO:0000256" key="6">
    <source>
        <dbReference type="PIRSR" id="PIRSR006809-1"/>
    </source>
</evidence>
<evidence type="ECO:0000256" key="3">
    <source>
        <dbReference type="ARBA" id="ARBA00022842"/>
    </source>
</evidence>
<keyword evidence="2 5" id="KW-0547">Nucleotide-binding</keyword>
<evidence type="ECO:0000256" key="1">
    <source>
        <dbReference type="ARBA" id="ARBA00022723"/>
    </source>
</evidence>
<dbReference type="SUPFAM" id="SSF52540">
    <property type="entry name" value="P-loop containing nucleoside triphosphate hydrolases"/>
    <property type="match status" value="1"/>
</dbReference>
<feature type="binding site" evidence="6">
    <location>
        <begin position="269"/>
        <end position="273"/>
    </location>
    <ligand>
        <name>GTP</name>
        <dbReference type="ChEBI" id="CHEBI:37565"/>
    </ligand>
</feature>
<feature type="binding site" evidence="7">
    <location>
        <position position="251"/>
    </location>
    <ligand>
        <name>Mg(2+)</name>
        <dbReference type="ChEBI" id="CHEBI:18420"/>
    </ligand>
</feature>
<feature type="binding site" evidence="6">
    <location>
        <begin position="291"/>
        <end position="294"/>
    </location>
    <ligand>
        <name>GTP</name>
        <dbReference type="ChEBI" id="CHEBI:37565"/>
    </ligand>
</feature>
<dbReference type="InterPro" id="IPR042108">
    <property type="entry name" value="GTPase_HflX_N_sf"/>
</dbReference>
<keyword evidence="4 5" id="KW-0342">GTP-binding</keyword>
<evidence type="ECO:0000256" key="7">
    <source>
        <dbReference type="PIRSR" id="PIRSR006809-2"/>
    </source>
</evidence>
<evidence type="ECO:0000256" key="2">
    <source>
        <dbReference type="ARBA" id="ARBA00022741"/>
    </source>
</evidence>
<dbReference type="GO" id="GO:0003924">
    <property type="term" value="F:GTPase activity"/>
    <property type="evidence" value="ECO:0007669"/>
    <property type="project" value="UniProtKB-UniRule"/>
</dbReference>
<dbReference type="GO" id="GO:0046872">
    <property type="term" value="F:metal ion binding"/>
    <property type="evidence" value="ECO:0007669"/>
    <property type="project" value="UniProtKB-KW"/>
</dbReference>
<feature type="coiled-coil region" evidence="8">
    <location>
        <begin position="203"/>
        <end position="230"/>
    </location>
</feature>
<dbReference type="PIRSF" id="PIRSF006809">
    <property type="entry name" value="GTP-binding_hflX_prd"/>
    <property type="match status" value="1"/>
</dbReference>
<keyword evidence="3 7" id="KW-0460">Magnesium</keyword>
<feature type="binding site" evidence="6">
    <location>
        <begin position="357"/>
        <end position="360"/>
    </location>
    <ligand>
        <name>GTP</name>
        <dbReference type="ChEBI" id="CHEBI:37565"/>
    </ligand>
</feature>
<evidence type="ECO:0000256" key="5">
    <source>
        <dbReference type="HAMAP-Rule" id="MF_00900"/>
    </source>
</evidence>
<dbReference type="KEGG" id="azo:azo1327"/>
<dbReference type="InterPro" id="IPR016496">
    <property type="entry name" value="GTPase_HflX"/>
</dbReference>
<dbReference type="HOGENOM" id="CLU_019597_2_1_4"/>
<feature type="binding site" evidence="6">
    <location>
        <begin position="386"/>
        <end position="388"/>
    </location>
    <ligand>
        <name>GTP</name>
        <dbReference type="ChEBI" id="CHEBI:37565"/>
    </ligand>
</feature>
<dbReference type="PANTHER" id="PTHR10229">
    <property type="entry name" value="GTP-BINDING PROTEIN HFLX"/>
    <property type="match status" value="1"/>
</dbReference>
<dbReference type="InterPro" id="IPR030394">
    <property type="entry name" value="G_HFLX_dom"/>
</dbReference>
<comment type="cofactor">
    <cofactor evidence="7">
        <name>Mg(2+)</name>
        <dbReference type="ChEBI" id="CHEBI:18420"/>
    </cofactor>
</comment>
<comment type="subunit">
    <text evidence="5">Monomer. Associates with the 50S ribosomal subunit.</text>
</comment>
<gene>
    <name evidence="5" type="primary">hflX</name>
    <name evidence="11" type="synonym">hflX2</name>
    <name evidence="11" type="ordered locus">azo1327</name>
</gene>
<keyword evidence="5" id="KW-0963">Cytoplasm</keyword>
<dbReference type="InterPro" id="IPR025121">
    <property type="entry name" value="GTPase_HflX_N"/>
</dbReference>
<reference evidence="11 12" key="1">
    <citation type="journal article" date="2006" name="Nat. Biotechnol.">
        <title>Complete genome of the mutualistic, N2-fixing grass endophyte Azoarcus sp. strain BH72.</title>
        <authorList>
            <person name="Krause A."/>
            <person name="Ramakumar A."/>
            <person name="Bartels D."/>
            <person name="Battistoni F."/>
            <person name="Bekel T."/>
            <person name="Boch J."/>
            <person name="Boehm M."/>
            <person name="Friedrich F."/>
            <person name="Hurek T."/>
            <person name="Krause L."/>
            <person name="Linke B."/>
            <person name="McHardy A.C."/>
            <person name="Sarkar A."/>
            <person name="Schneiker S."/>
            <person name="Syed A.A."/>
            <person name="Thauer R."/>
            <person name="Vorhoelter F.-J."/>
            <person name="Weidner S."/>
            <person name="Puehler A."/>
            <person name="Reinhold-Hurek B."/>
            <person name="Kaiser O."/>
            <person name="Goesmann A."/>
        </authorList>
    </citation>
    <scope>NUCLEOTIDE SEQUENCE [LARGE SCALE GENOMIC DNA]</scope>
    <source>
        <strain evidence="11 12">BH72</strain>
    </source>
</reference>
<dbReference type="PANTHER" id="PTHR10229:SF0">
    <property type="entry name" value="GTP-BINDING PROTEIN 6-RELATED"/>
    <property type="match status" value="1"/>
</dbReference>
<dbReference type="GO" id="GO:0005737">
    <property type="term" value="C:cytoplasm"/>
    <property type="evidence" value="ECO:0007669"/>
    <property type="project" value="UniProtKB-SubCell"/>
</dbReference>
<dbReference type="CDD" id="cd01878">
    <property type="entry name" value="HflX"/>
    <property type="match status" value="1"/>
</dbReference>